<dbReference type="OrthoDB" id="6370222at2"/>
<evidence type="ECO:0000313" key="3">
    <source>
        <dbReference type="EMBL" id="PVY77408.1"/>
    </source>
</evidence>
<reference evidence="2 4" key="1">
    <citation type="submission" date="2017-07" db="EMBL/GenBank/DDBJ databases">
        <title>Tamlnaduibacter salinus (Mi-7) genome sequencing.</title>
        <authorList>
            <person name="Verma A."/>
            <person name="Krishnamurthi S."/>
        </authorList>
    </citation>
    <scope>NUCLEOTIDE SEQUENCE [LARGE SCALE GENOMIC DNA]</scope>
    <source>
        <strain evidence="2 4">Mi-7</strain>
    </source>
</reference>
<dbReference type="Proteomes" id="UP000218332">
    <property type="component" value="Unassembled WGS sequence"/>
</dbReference>
<dbReference type="EMBL" id="QEKQ01000003">
    <property type="protein sequence ID" value="PVY77408.1"/>
    <property type="molecule type" value="Genomic_DNA"/>
</dbReference>
<evidence type="ECO:0000313" key="2">
    <source>
        <dbReference type="EMBL" id="PAV25048.1"/>
    </source>
</evidence>
<gene>
    <name evidence="3" type="ORF">C8D92_10393</name>
    <name evidence="2" type="ORF">CF392_12995</name>
</gene>
<name>A0A2A2I0W5_9GAMM</name>
<dbReference type="RefSeq" id="WP_095611883.1">
    <property type="nucleotide sequence ID" value="NZ_NMPM01000082.1"/>
</dbReference>
<reference evidence="3 5" key="2">
    <citation type="submission" date="2018-04" db="EMBL/GenBank/DDBJ databases">
        <title>Genomic Encyclopedia of Type Strains, Phase IV (KMG-IV): sequencing the most valuable type-strain genomes for metagenomic binning, comparative biology and taxonomic classification.</title>
        <authorList>
            <person name="Goeker M."/>
        </authorList>
    </citation>
    <scope>NUCLEOTIDE SEQUENCE [LARGE SCALE GENOMIC DNA]</scope>
    <source>
        <strain evidence="3 5">DSM 28688</strain>
    </source>
</reference>
<evidence type="ECO:0000256" key="1">
    <source>
        <dbReference type="SAM" id="MobiDB-lite"/>
    </source>
</evidence>
<evidence type="ECO:0000313" key="5">
    <source>
        <dbReference type="Proteomes" id="UP000245887"/>
    </source>
</evidence>
<feature type="region of interest" description="Disordered" evidence="1">
    <location>
        <begin position="1"/>
        <end position="24"/>
    </location>
</feature>
<dbReference type="AlphaFoldDB" id="A0A2A2I0W5"/>
<dbReference type="Proteomes" id="UP000245887">
    <property type="component" value="Unassembled WGS sequence"/>
</dbReference>
<keyword evidence="4" id="KW-1185">Reference proteome</keyword>
<sequence>MAALAGHTKELDDPIAAPSQPDLNEYESVRDHLRERLRQEVSDLEARVRHLHAQNAPHTAIMLNSYQRVIERKKAFLDRWCADT</sequence>
<accession>A0A2A2I0W5</accession>
<comment type="caution">
    <text evidence="2">The sequence shown here is derived from an EMBL/GenBank/DDBJ whole genome shotgun (WGS) entry which is preliminary data.</text>
</comment>
<evidence type="ECO:0000313" key="4">
    <source>
        <dbReference type="Proteomes" id="UP000218332"/>
    </source>
</evidence>
<proteinExistence type="predicted"/>
<dbReference type="EMBL" id="NMPM01000082">
    <property type="protein sequence ID" value="PAV25048.1"/>
    <property type="molecule type" value="Genomic_DNA"/>
</dbReference>
<organism evidence="2 4">
    <name type="scientific">Tamilnaduibacter salinus</name>
    <dbReference type="NCBI Taxonomy" id="1484056"/>
    <lineage>
        <taxon>Bacteria</taxon>
        <taxon>Pseudomonadati</taxon>
        <taxon>Pseudomonadota</taxon>
        <taxon>Gammaproteobacteria</taxon>
        <taxon>Pseudomonadales</taxon>
        <taxon>Marinobacteraceae</taxon>
        <taxon>Tamilnaduibacter</taxon>
    </lineage>
</organism>
<protein>
    <submittedName>
        <fullName evidence="2">Uncharacterized protein</fullName>
    </submittedName>
</protein>